<reference evidence="1" key="1">
    <citation type="submission" date="2020-07" db="EMBL/GenBank/DDBJ databases">
        <title>Multicomponent nature underlies the extraordinary mechanical properties of spider dragline silk.</title>
        <authorList>
            <person name="Kono N."/>
            <person name="Nakamura H."/>
            <person name="Mori M."/>
            <person name="Yoshida Y."/>
            <person name="Ohtoshi R."/>
            <person name="Malay A.D."/>
            <person name="Moran D.A.P."/>
            <person name="Tomita M."/>
            <person name="Numata K."/>
            <person name="Arakawa K."/>
        </authorList>
    </citation>
    <scope>NUCLEOTIDE SEQUENCE</scope>
</reference>
<gene>
    <name evidence="1" type="ORF">TNCT_91741</name>
</gene>
<accession>A0A8X6G0B1</accession>
<evidence type="ECO:0000313" key="1">
    <source>
        <dbReference type="EMBL" id="GFQ93011.1"/>
    </source>
</evidence>
<sequence>MTMGSFFYVFSIPLKTPPSTLQYTTLQLLKMIRIPFCLFHFSTWLNRSDDLNDMGTTGMSSRCSTLLLCCIKYSLTMERSKLMGLYSLYGFSTFLVI</sequence>
<dbReference type="EMBL" id="BMAO01014120">
    <property type="protein sequence ID" value="GFQ93011.1"/>
    <property type="molecule type" value="Genomic_DNA"/>
</dbReference>
<comment type="caution">
    <text evidence="1">The sequence shown here is derived from an EMBL/GenBank/DDBJ whole genome shotgun (WGS) entry which is preliminary data.</text>
</comment>
<proteinExistence type="predicted"/>
<protein>
    <submittedName>
        <fullName evidence="1">Uncharacterized protein</fullName>
    </submittedName>
</protein>
<name>A0A8X6G0B1_TRICU</name>
<dbReference type="Proteomes" id="UP000887116">
    <property type="component" value="Unassembled WGS sequence"/>
</dbReference>
<evidence type="ECO:0000313" key="2">
    <source>
        <dbReference type="Proteomes" id="UP000887116"/>
    </source>
</evidence>
<keyword evidence="2" id="KW-1185">Reference proteome</keyword>
<organism evidence="1 2">
    <name type="scientific">Trichonephila clavata</name>
    <name type="common">Joro spider</name>
    <name type="synonym">Nephila clavata</name>
    <dbReference type="NCBI Taxonomy" id="2740835"/>
    <lineage>
        <taxon>Eukaryota</taxon>
        <taxon>Metazoa</taxon>
        <taxon>Ecdysozoa</taxon>
        <taxon>Arthropoda</taxon>
        <taxon>Chelicerata</taxon>
        <taxon>Arachnida</taxon>
        <taxon>Araneae</taxon>
        <taxon>Araneomorphae</taxon>
        <taxon>Entelegynae</taxon>
        <taxon>Araneoidea</taxon>
        <taxon>Nephilidae</taxon>
        <taxon>Trichonephila</taxon>
    </lineage>
</organism>
<dbReference type="AlphaFoldDB" id="A0A8X6G0B1"/>